<keyword evidence="3" id="KW-1185">Reference proteome</keyword>
<feature type="chain" id="PRO_5045774848" description="DUF4124 domain-containing protein" evidence="1">
    <location>
        <begin position="26"/>
        <end position="160"/>
    </location>
</feature>
<proteinExistence type="predicted"/>
<evidence type="ECO:0000313" key="3">
    <source>
        <dbReference type="Proteomes" id="UP000819052"/>
    </source>
</evidence>
<evidence type="ECO:0008006" key="4">
    <source>
        <dbReference type="Google" id="ProtNLM"/>
    </source>
</evidence>
<keyword evidence="1" id="KW-0732">Signal</keyword>
<dbReference type="Proteomes" id="UP000819052">
    <property type="component" value="Unassembled WGS sequence"/>
</dbReference>
<comment type="caution">
    <text evidence="2">The sequence shown here is derived from an EMBL/GenBank/DDBJ whole genome shotgun (WGS) entry which is preliminary data.</text>
</comment>
<dbReference type="RefSeq" id="WP_167077330.1">
    <property type="nucleotide sequence ID" value="NZ_VVIW01000008.1"/>
</dbReference>
<dbReference type="EMBL" id="VVIW01000008">
    <property type="protein sequence ID" value="NHZ41567.1"/>
    <property type="molecule type" value="Genomic_DNA"/>
</dbReference>
<feature type="signal peptide" evidence="1">
    <location>
        <begin position="1"/>
        <end position="25"/>
    </location>
</feature>
<reference evidence="2 3" key="1">
    <citation type="submission" date="2019-09" db="EMBL/GenBank/DDBJ databases">
        <title>Taxonomy of Antarctic Massilia spp.: description of Massilia rubra sp. nov., Massilia aquatica sp. nov., Massilia mucilaginosa sp. nov., Massilia frigida sp. nov. isolated from streams, lakes and regoliths.</title>
        <authorList>
            <person name="Holochova P."/>
            <person name="Sedlacek I."/>
            <person name="Kralova S."/>
            <person name="Maslanova I."/>
            <person name="Busse H.-J."/>
            <person name="Stankova E."/>
            <person name="Vrbovska V."/>
            <person name="Kovarovic V."/>
            <person name="Bartak M."/>
            <person name="Svec P."/>
            <person name="Pantucek R."/>
        </authorList>
    </citation>
    <scope>NUCLEOTIDE SEQUENCE [LARGE SCALE GENOMIC DNA]</scope>
    <source>
        <strain evidence="2 3">CCM 8693</strain>
    </source>
</reference>
<protein>
    <recommendedName>
        <fullName evidence="4">DUF4124 domain-containing protein</fullName>
    </recommendedName>
</protein>
<evidence type="ECO:0000313" key="2">
    <source>
        <dbReference type="EMBL" id="NHZ41567.1"/>
    </source>
</evidence>
<accession>A0ABX0MBE2</accession>
<sequence>MALSGAVARLACLLLAASTMPAAQAALFKYVDPVTRVASYTNFRPSQRGARELVLRELVLRREAAPRRVAPPREPRPVALASSSPRAAVAVAVVGPASFPRIDARRQRELDSERKYILGTELMSAQADLARLLAGSAPADSIGRRRSDVAALERELARVR</sequence>
<evidence type="ECO:0000256" key="1">
    <source>
        <dbReference type="SAM" id="SignalP"/>
    </source>
</evidence>
<name>A0ABX0MBE2_9BURK</name>
<organism evidence="2 3">
    <name type="scientific">Massilia aquatica</name>
    <dbReference type="NCBI Taxonomy" id="2609000"/>
    <lineage>
        <taxon>Bacteria</taxon>
        <taxon>Pseudomonadati</taxon>
        <taxon>Pseudomonadota</taxon>
        <taxon>Betaproteobacteria</taxon>
        <taxon>Burkholderiales</taxon>
        <taxon>Oxalobacteraceae</taxon>
        <taxon>Telluria group</taxon>
        <taxon>Massilia</taxon>
    </lineage>
</organism>
<gene>
    <name evidence="2" type="ORF">F1609_15570</name>
</gene>